<evidence type="ECO:0000256" key="1">
    <source>
        <dbReference type="SAM" id="MobiDB-lite"/>
    </source>
</evidence>
<dbReference type="AlphaFoldDB" id="A0A1Q9EKR7"/>
<dbReference type="OMA" id="CYIEPLE"/>
<organism evidence="2 3">
    <name type="scientific">Symbiodinium microadriaticum</name>
    <name type="common">Dinoflagellate</name>
    <name type="synonym">Zooxanthella microadriatica</name>
    <dbReference type="NCBI Taxonomy" id="2951"/>
    <lineage>
        <taxon>Eukaryota</taxon>
        <taxon>Sar</taxon>
        <taxon>Alveolata</taxon>
        <taxon>Dinophyceae</taxon>
        <taxon>Suessiales</taxon>
        <taxon>Symbiodiniaceae</taxon>
        <taxon>Symbiodinium</taxon>
    </lineage>
</organism>
<keyword evidence="3" id="KW-1185">Reference proteome</keyword>
<evidence type="ECO:0000313" key="3">
    <source>
        <dbReference type="Proteomes" id="UP000186817"/>
    </source>
</evidence>
<proteinExistence type="predicted"/>
<dbReference type="Proteomes" id="UP000186817">
    <property type="component" value="Unassembled WGS sequence"/>
</dbReference>
<reference evidence="2 3" key="1">
    <citation type="submission" date="2016-02" db="EMBL/GenBank/DDBJ databases">
        <title>Genome analysis of coral dinoflagellate symbionts highlights evolutionary adaptations to a symbiotic lifestyle.</title>
        <authorList>
            <person name="Aranda M."/>
            <person name="Li Y."/>
            <person name="Liew Y.J."/>
            <person name="Baumgarten S."/>
            <person name="Simakov O."/>
            <person name="Wilson M."/>
            <person name="Piel J."/>
            <person name="Ashoor H."/>
            <person name="Bougouffa S."/>
            <person name="Bajic V.B."/>
            <person name="Ryu T."/>
            <person name="Ravasi T."/>
            <person name="Bayer T."/>
            <person name="Micklem G."/>
            <person name="Kim H."/>
            <person name="Bhak J."/>
            <person name="Lajeunesse T.C."/>
            <person name="Voolstra C.R."/>
        </authorList>
    </citation>
    <scope>NUCLEOTIDE SEQUENCE [LARGE SCALE GENOMIC DNA]</scope>
    <source>
        <strain evidence="2 3">CCMP2467</strain>
    </source>
</reference>
<sequence length="181" mass="19756">MTKRGSGESSGEKETRAVQQLPKVLALDETDPGEKLHGTWASEKGTCTIGKDPVTARLSYTEPVGEGERVHGWLDAAEESVWQGSLVLLKAGQGPWYGPSFGPAPEVVGDIKVTLHSGEKPYLETQIRMADEEDQGWSEPTKFELQDAHKNGRRASAFSLISRVGWREGTGHAETGSQRLR</sequence>
<accession>A0A1Q9EKR7</accession>
<dbReference type="OrthoDB" id="441371at2759"/>
<protein>
    <submittedName>
        <fullName evidence="2">Uncharacterized protein</fullName>
    </submittedName>
</protein>
<name>A0A1Q9EKR7_SYMMI</name>
<feature type="region of interest" description="Disordered" evidence="1">
    <location>
        <begin position="1"/>
        <end position="39"/>
    </location>
</feature>
<comment type="caution">
    <text evidence="2">The sequence shown here is derived from an EMBL/GenBank/DDBJ whole genome shotgun (WGS) entry which is preliminary data.</text>
</comment>
<dbReference type="EMBL" id="LSRX01000126">
    <property type="protein sequence ID" value="OLQ08010.1"/>
    <property type="molecule type" value="Genomic_DNA"/>
</dbReference>
<gene>
    <name evidence="2" type="ORF">AK812_SmicGene8489</name>
</gene>
<evidence type="ECO:0000313" key="2">
    <source>
        <dbReference type="EMBL" id="OLQ08010.1"/>
    </source>
</evidence>